<dbReference type="OrthoDB" id="9804503at2"/>
<name>A0A2S0WKT6_9ACTN</name>
<evidence type="ECO:0000256" key="2">
    <source>
        <dbReference type="ARBA" id="ARBA00004651"/>
    </source>
</evidence>
<evidence type="ECO:0000313" key="19">
    <source>
        <dbReference type="Proteomes" id="UP000244384"/>
    </source>
</evidence>
<dbReference type="PANTHER" id="PTHR19271">
    <property type="entry name" value="CYTOCHROME B"/>
    <property type="match status" value="1"/>
</dbReference>
<evidence type="ECO:0000256" key="16">
    <source>
        <dbReference type="ARBA" id="ARBA00029351"/>
    </source>
</evidence>
<evidence type="ECO:0000256" key="3">
    <source>
        <dbReference type="ARBA" id="ARBA00012951"/>
    </source>
</evidence>
<dbReference type="Pfam" id="PF13631">
    <property type="entry name" value="Cytochrom_B_N_2"/>
    <property type="match status" value="1"/>
</dbReference>
<evidence type="ECO:0000313" key="18">
    <source>
        <dbReference type="EMBL" id="AWB91958.1"/>
    </source>
</evidence>
<dbReference type="Proteomes" id="UP000244384">
    <property type="component" value="Chromosome"/>
</dbReference>
<evidence type="ECO:0000256" key="4">
    <source>
        <dbReference type="ARBA" id="ARBA00016116"/>
    </source>
</evidence>
<keyword evidence="10" id="KW-0479">Metal-binding</keyword>
<dbReference type="InterPro" id="IPR016174">
    <property type="entry name" value="Di-haem_cyt_TM"/>
</dbReference>
<evidence type="ECO:0000256" key="12">
    <source>
        <dbReference type="ARBA" id="ARBA00022982"/>
    </source>
</evidence>
<dbReference type="Gene3D" id="1.20.810.10">
    <property type="entry name" value="Cytochrome Bc1 Complex, Chain C"/>
    <property type="match status" value="1"/>
</dbReference>
<keyword evidence="19" id="KW-1185">Reference proteome</keyword>
<evidence type="ECO:0000256" key="17">
    <source>
        <dbReference type="ARBA" id="ARBA00029568"/>
    </source>
</evidence>
<keyword evidence="15" id="KW-0472">Membrane</keyword>
<sequence length="569" mass="63528">MSTTEQEYTPIQETGVGKKAAGPVGWLDDRLGLAGVAKKNLRKVFPEHWSFMLGEIALWSFVVLLLTGVFLTFWYQPSMTEVEYTGSYLPFNGLEMSNAYKSTLDISFDIRGGLLMRQIHHWAAALFVAAMIVHMLRVMFTGAYRKPREINWLIGIGLLVLGIIEGFAGYSLPDDLLSGTGLRFVDGLVRSIPLVGSYVEFFIFGGEFPGDIIIPRLYMAHILLIPALLLGLIGAHMLLLIYHKHTQWAGPGRTEKNVVGYPMLPVYAAKAGGFFFVVFGFLAVMGAVLQINPIWAYGPYNPSEVTAGSQPDWYMGFVEGAVRVFPNWESNIFGWTFSWNVFIPGMILPGLFLTVGVLWPFIEQWITGDKREHHLLERPRNAPFRTSFIVAAMTAYGVLWIGGGNDIIATKFHLSLNAITWFVRIGFFVLPVVTFMITKRICIGLQRADANRILHGYETGVIERSPDGGFSERHAPLPVGDQYTLTARDRRPAIEAPAETDKNGVAAPHGRKAKIQAWLHKRYYNGMIDKPTVEDVHHAEEHLAEHDGHPVELGDEFQGVSETGVPRVH</sequence>
<dbReference type="PANTHER" id="PTHR19271:SF16">
    <property type="entry name" value="CYTOCHROME B"/>
    <property type="match status" value="1"/>
</dbReference>
<organism evidence="18 19">
    <name type="scientific">Aeromicrobium chenweiae</name>
    <dbReference type="NCBI Taxonomy" id="2079793"/>
    <lineage>
        <taxon>Bacteria</taxon>
        <taxon>Bacillati</taxon>
        <taxon>Actinomycetota</taxon>
        <taxon>Actinomycetes</taxon>
        <taxon>Propionibacteriales</taxon>
        <taxon>Nocardioidaceae</taxon>
        <taxon>Aeromicrobium</taxon>
    </lineage>
</organism>
<keyword evidence="8" id="KW-0679">Respiratory chain</keyword>
<dbReference type="InterPro" id="IPR027387">
    <property type="entry name" value="Cytb/b6-like_sf"/>
</dbReference>
<dbReference type="EC" id="7.1.1.8" evidence="3"/>
<evidence type="ECO:0000256" key="13">
    <source>
        <dbReference type="ARBA" id="ARBA00022989"/>
    </source>
</evidence>
<evidence type="ECO:0000256" key="11">
    <source>
        <dbReference type="ARBA" id="ARBA00022967"/>
    </source>
</evidence>
<comment type="cofactor">
    <cofactor evidence="1">
        <name>heme</name>
        <dbReference type="ChEBI" id="CHEBI:30413"/>
    </cofactor>
</comment>
<keyword evidence="7" id="KW-0349">Heme</keyword>
<evidence type="ECO:0000256" key="7">
    <source>
        <dbReference type="ARBA" id="ARBA00022617"/>
    </source>
</evidence>
<dbReference type="GO" id="GO:0022904">
    <property type="term" value="P:respiratory electron transport chain"/>
    <property type="evidence" value="ECO:0007669"/>
    <property type="project" value="InterPro"/>
</dbReference>
<dbReference type="GO" id="GO:0005886">
    <property type="term" value="C:plasma membrane"/>
    <property type="evidence" value="ECO:0007669"/>
    <property type="project" value="UniProtKB-SubCell"/>
</dbReference>
<dbReference type="EMBL" id="CP026952">
    <property type="protein sequence ID" value="AWB91958.1"/>
    <property type="molecule type" value="Genomic_DNA"/>
</dbReference>
<dbReference type="GO" id="GO:0046872">
    <property type="term" value="F:metal ion binding"/>
    <property type="evidence" value="ECO:0007669"/>
    <property type="project" value="UniProtKB-KW"/>
</dbReference>
<dbReference type="FunFam" id="1.20.810.10:FF:000007">
    <property type="entry name" value="Ubiquinol-cytochrome C reductase B subunit"/>
    <property type="match status" value="1"/>
</dbReference>
<dbReference type="KEGG" id="aez:C3E78_06970"/>
<evidence type="ECO:0000256" key="1">
    <source>
        <dbReference type="ARBA" id="ARBA00001971"/>
    </source>
</evidence>
<evidence type="ECO:0000256" key="9">
    <source>
        <dbReference type="ARBA" id="ARBA00022692"/>
    </source>
</evidence>
<dbReference type="AlphaFoldDB" id="A0A2S0WKT6"/>
<keyword evidence="6" id="KW-1003">Cell membrane</keyword>
<accession>A0A5F2ETJ3</accession>
<evidence type="ECO:0000256" key="6">
    <source>
        <dbReference type="ARBA" id="ARBA00022475"/>
    </source>
</evidence>
<dbReference type="GO" id="GO:0008121">
    <property type="term" value="F:quinol-cytochrome-c reductase activity"/>
    <property type="evidence" value="ECO:0007669"/>
    <property type="project" value="UniProtKB-EC"/>
</dbReference>
<proteinExistence type="predicted"/>
<gene>
    <name evidence="18" type="ORF">C3E78_06970</name>
</gene>
<keyword evidence="9" id="KW-0812">Transmembrane</keyword>
<keyword evidence="12" id="KW-0249">Electron transport</keyword>
<dbReference type="PROSITE" id="PS51002">
    <property type="entry name" value="CYTB_NTER"/>
    <property type="match status" value="1"/>
</dbReference>
<dbReference type="PROSITE" id="PS51003">
    <property type="entry name" value="CYTB_CTER"/>
    <property type="match status" value="1"/>
</dbReference>
<keyword evidence="11" id="KW-1278">Translocase</keyword>
<dbReference type="InterPro" id="IPR005797">
    <property type="entry name" value="Cyt_b/b6_N"/>
</dbReference>
<protein>
    <recommendedName>
        <fullName evidence="4">Cytochrome bc1 complex cytochrome b subunit</fullName>
        <ecNumber evidence="3">7.1.1.8</ecNumber>
    </recommendedName>
    <alternativeName>
        <fullName evidence="17">Cytochrome bc1 reductase complex subunit QcrB</fullName>
    </alternativeName>
</protein>
<comment type="subcellular location">
    <subcellularLocation>
        <location evidence="2">Cell membrane</location>
        <topology evidence="2">Multi-pass membrane protein</topology>
    </subcellularLocation>
</comment>
<reference evidence="19" key="1">
    <citation type="submission" date="2018-01" db="EMBL/GenBank/DDBJ databases">
        <authorList>
            <person name="Li J."/>
        </authorList>
    </citation>
    <scope>NUCLEOTIDE SEQUENCE [LARGE SCALE GENOMIC DNA]</scope>
    <source>
        <strain evidence="19">592</strain>
    </source>
</reference>
<accession>A0A2S0WKT6</accession>
<evidence type="ECO:0000256" key="8">
    <source>
        <dbReference type="ARBA" id="ARBA00022660"/>
    </source>
</evidence>
<evidence type="ECO:0000256" key="5">
    <source>
        <dbReference type="ARBA" id="ARBA00022448"/>
    </source>
</evidence>
<evidence type="ECO:0000256" key="15">
    <source>
        <dbReference type="ARBA" id="ARBA00023136"/>
    </source>
</evidence>
<evidence type="ECO:0000256" key="10">
    <source>
        <dbReference type="ARBA" id="ARBA00022723"/>
    </source>
</evidence>
<keyword evidence="13" id="KW-1133">Transmembrane helix</keyword>
<evidence type="ECO:0000256" key="14">
    <source>
        <dbReference type="ARBA" id="ARBA00023004"/>
    </source>
</evidence>
<keyword evidence="5" id="KW-0813">Transport</keyword>
<keyword evidence="14" id="KW-0408">Iron</keyword>
<comment type="catalytic activity">
    <reaction evidence="16">
        <text>a quinol + 2 Fe(III)-[cytochrome c](out) = a quinone + 2 Fe(II)-[cytochrome c](out) + 2 H(+)(out)</text>
        <dbReference type="Rhea" id="RHEA:11484"/>
        <dbReference type="Rhea" id="RHEA-COMP:10350"/>
        <dbReference type="Rhea" id="RHEA-COMP:14399"/>
        <dbReference type="ChEBI" id="CHEBI:15378"/>
        <dbReference type="ChEBI" id="CHEBI:24646"/>
        <dbReference type="ChEBI" id="CHEBI:29033"/>
        <dbReference type="ChEBI" id="CHEBI:29034"/>
        <dbReference type="ChEBI" id="CHEBI:132124"/>
        <dbReference type="EC" id="7.1.1.8"/>
    </reaction>
</comment>
<dbReference type="RefSeq" id="WP_108577603.1">
    <property type="nucleotide sequence ID" value="NZ_CP026952.1"/>
</dbReference>
<dbReference type="GO" id="GO:0016491">
    <property type="term" value="F:oxidoreductase activity"/>
    <property type="evidence" value="ECO:0007669"/>
    <property type="project" value="InterPro"/>
</dbReference>
<dbReference type="SUPFAM" id="SSF81342">
    <property type="entry name" value="Transmembrane di-heme cytochromes"/>
    <property type="match status" value="1"/>
</dbReference>
<dbReference type="InterPro" id="IPR005798">
    <property type="entry name" value="Cyt_b/b6_C"/>
</dbReference>